<dbReference type="EMBL" id="AXNT01000109">
    <property type="protein sequence ID" value="KGM01383.1"/>
    <property type="molecule type" value="Genomic_DNA"/>
</dbReference>
<evidence type="ECO:0000256" key="5">
    <source>
        <dbReference type="ARBA" id="ARBA00022723"/>
    </source>
</evidence>
<evidence type="ECO:0000256" key="4">
    <source>
        <dbReference type="ARBA" id="ARBA00022679"/>
    </source>
</evidence>
<evidence type="ECO:0000313" key="15">
    <source>
        <dbReference type="Proteomes" id="UP000029833"/>
    </source>
</evidence>
<dbReference type="RefSeq" id="WP_211254584.1">
    <property type="nucleotide sequence ID" value="NZ_AXNT01000109.1"/>
</dbReference>
<evidence type="ECO:0000256" key="1">
    <source>
        <dbReference type="ARBA" id="ARBA00001946"/>
    </source>
</evidence>
<keyword evidence="10" id="KW-0443">Lipid metabolism</keyword>
<dbReference type="InterPro" id="IPR050187">
    <property type="entry name" value="Lipid_Phosphate_FormReg"/>
</dbReference>
<dbReference type="Proteomes" id="UP000029833">
    <property type="component" value="Unassembled WGS sequence"/>
</dbReference>
<dbReference type="PROSITE" id="PS50146">
    <property type="entry name" value="DAGK"/>
    <property type="match status" value="1"/>
</dbReference>
<gene>
    <name evidence="14" type="ORF">Q760_01725</name>
</gene>
<comment type="cofactor">
    <cofactor evidence="1">
        <name>Mg(2+)</name>
        <dbReference type="ChEBI" id="CHEBI:18420"/>
    </cofactor>
</comment>
<evidence type="ECO:0000256" key="10">
    <source>
        <dbReference type="ARBA" id="ARBA00023098"/>
    </source>
</evidence>
<dbReference type="InterPro" id="IPR017438">
    <property type="entry name" value="ATP-NAD_kinase_N"/>
</dbReference>
<dbReference type="Gene3D" id="2.60.200.40">
    <property type="match status" value="1"/>
</dbReference>
<keyword evidence="4" id="KW-0808">Transferase</keyword>
<comment type="similarity">
    <text evidence="2">Belongs to the diacylglycerol/lipid kinase family.</text>
</comment>
<dbReference type="PANTHER" id="PTHR12358:SF106">
    <property type="entry name" value="LIPID KINASE YEGS"/>
    <property type="match status" value="1"/>
</dbReference>
<dbReference type="GO" id="GO:0016301">
    <property type="term" value="F:kinase activity"/>
    <property type="evidence" value="ECO:0007669"/>
    <property type="project" value="UniProtKB-KW"/>
</dbReference>
<dbReference type="InterPro" id="IPR045540">
    <property type="entry name" value="YegS/DAGK_C"/>
</dbReference>
<proteinExistence type="inferred from homology"/>
<evidence type="ECO:0000256" key="2">
    <source>
        <dbReference type="ARBA" id="ARBA00005983"/>
    </source>
</evidence>
<keyword evidence="3" id="KW-0444">Lipid biosynthesis</keyword>
<dbReference type="GO" id="GO:0008654">
    <property type="term" value="P:phospholipid biosynthetic process"/>
    <property type="evidence" value="ECO:0007669"/>
    <property type="project" value="UniProtKB-KW"/>
</dbReference>
<keyword evidence="5" id="KW-0479">Metal-binding</keyword>
<accession>A0A0A0B5A7</accession>
<keyword evidence="9" id="KW-0460">Magnesium</keyword>
<name>A0A0A0B5A7_9CELL</name>
<evidence type="ECO:0000313" key="14">
    <source>
        <dbReference type="EMBL" id="KGM01383.1"/>
    </source>
</evidence>
<dbReference type="InterPro" id="IPR001206">
    <property type="entry name" value="Diacylglycerol_kinase_cat_dom"/>
</dbReference>
<dbReference type="NCBIfam" id="TIGR00147">
    <property type="entry name" value="YegS/Rv2252/BmrU family lipid kinase"/>
    <property type="match status" value="1"/>
</dbReference>
<organism evidence="14 15">
    <name type="scientific">Cellulomonas cellasea DSM 20118</name>
    <dbReference type="NCBI Taxonomy" id="1408250"/>
    <lineage>
        <taxon>Bacteria</taxon>
        <taxon>Bacillati</taxon>
        <taxon>Actinomycetota</taxon>
        <taxon>Actinomycetes</taxon>
        <taxon>Micrococcales</taxon>
        <taxon>Cellulomonadaceae</taxon>
        <taxon>Cellulomonas</taxon>
    </lineage>
</organism>
<dbReference type="InterPro" id="IPR005218">
    <property type="entry name" value="Diacylglycerol/lipid_kinase"/>
</dbReference>
<keyword evidence="11" id="KW-0594">Phospholipid biosynthesis</keyword>
<comment type="caution">
    <text evidence="14">The sequence shown here is derived from an EMBL/GenBank/DDBJ whole genome shotgun (WGS) entry which is preliminary data.</text>
</comment>
<dbReference type="STRING" id="1408250.Q760_01725"/>
<evidence type="ECO:0000256" key="12">
    <source>
        <dbReference type="ARBA" id="ARBA00023264"/>
    </source>
</evidence>
<evidence type="ECO:0000259" key="13">
    <source>
        <dbReference type="PROSITE" id="PS50146"/>
    </source>
</evidence>
<dbReference type="PANTHER" id="PTHR12358">
    <property type="entry name" value="SPHINGOSINE KINASE"/>
    <property type="match status" value="1"/>
</dbReference>
<dbReference type="Gene3D" id="3.40.50.10330">
    <property type="entry name" value="Probable inorganic polyphosphate/atp-NAD kinase, domain 1"/>
    <property type="match status" value="1"/>
</dbReference>
<dbReference type="AlphaFoldDB" id="A0A0A0B5A7"/>
<dbReference type="GO" id="GO:0005886">
    <property type="term" value="C:plasma membrane"/>
    <property type="evidence" value="ECO:0007669"/>
    <property type="project" value="TreeGrafter"/>
</dbReference>
<dbReference type="InterPro" id="IPR016064">
    <property type="entry name" value="NAD/diacylglycerol_kinase_sf"/>
</dbReference>
<dbReference type="Pfam" id="PF00781">
    <property type="entry name" value="DAGK_cat"/>
    <property type="match status" value="1"/>
</dbReference>
<evidence type="ECO:0000256" key="11">
    <source>
        <dbReference type="ARBA" id="ARBA00023209"/>
    </source>
</evidence>
<reference evidence="14 15" key="1">
    <citation type="submission" date="2013-10" db="EMBL/GenBank/DDBJ databases">
        <authorList>
            <person name="Wang G."/>
            <person name="Zhuang W."/>
        </authorList>
    </citation>
    <scope>NUCLEOTIDE SEQUENCE [LARGE SCALE GENOMIC DNA]</scope>
    <source>
        <strain evidence="14 15">DSM 20118</strain>
    </source>
</reference>
<sequence>MTPTTDRSVPTPSHAIAHARPELPARDAVLLVNGRSRRGAEAFPRVRDLLTAQGVELTAAHLVTDPGAELPTLLPELLAGRPSMLVVGSGDGTIASVVDHLAHSDTVLGYVPLGTTNNFSRSLGLPRGLRAAVDVVTRGRVAQVDLGRVDGDYFANLVSIGISADVAGRTPHLLKRHLGRTAYTATAAASLVRHRPFTAEVRSGDVVWEVVTHQLNIANGRMHAGTAIARDASLEDRLLTAYALGGRSRLSTAGAAARQALTPWEPVARKGHLSATEFHVTTDRPMTVDVDGEVSGGTPIHVEVTAAALRVMVPRR</sequence>
<evidence type="ECO:0000256" key="8">
    <source>
        <dbReference type="ARBA" id="ARBA00022840"/>
    </source>
</evidence>
<keyword evidence="12" id="KW-1208">Phospholipid metabolism</keyword>
<evidence type="ECO:0000256" key="6">
    <source>
        <dbReference type="ARBA" id="ARBA00022741"/>
    </source>
</evidence>
<evidence type="ECO:0000256" key="3">
    <source>
        <dbReference type="ARBA" id="ARBA00022516"/>
    </source>
</evidence>
<keyword evidence="8" id="KW-0067">ATP-binding</keyword>
<dbReference type="SMART" id="SM00046">
    <property type="entry name" value="DAGKc"/>
    <property type="match status" value="1"/>
</dbReference>
<keyword evidence="7" id="KW-0418">Kinase</keyword>
<dbReference type="Pfam" id="PF19279">
    <property type="entry name" value="YegS_C"/>
    <property type="match status" value="1"/>
</dbReference>
<dbReference type="SUPFAM" id="SSF111331">
    <property type="entry name" value="NAD kinase/diacylglycerol kinase-like"/>
    <property type="match status" value="1"/>
</dbReference>
<keyword evidence="15" id="KW-1185">Reference proteome</keyword>
<keyword evidence="6" id="KW-0547">Nucleotide-binding</keyword>
<protein>
    <recommendedName>
        <fullName evidence="13">DAGKc domain-containing protein</fullName>
    </recommendedName>
</protein>
<dbReference type="GO" id="GO:0005524">
    <property type="term" value="F:ATP binding"/>
    <property type="evidence" value="ECO:0007669"/>
    <property type="project" value="UniProtKB-KW"/>
</dbReference>
<dbReference type="GO" id="GO:0046872">
    <property type="term" value="F:metal ion binding"/>
    <property type="evidence" value="ECO:0007669"/>
    <property type="project" value="UniProtKB-KW"/>
</dbReference>
<evidence type="ECO:0000256" key="7">
    <source>
        <dbReference type="ARBA" id="ARBA00022777"/>
    </source>
</evidence>
<feature type="domain" description="DAGKc" evidence="13">
    <location>
        <begin position="23"/>
        <end position="153"/>
    </location>
</feature>
<evidence type="ECO:0000256" key="9">
    <source>
        <dbReference type="ARBA" id="ARBA00022842"/>
    </source>
</evidence>